<accession>A0A6J7I676</accession>
<name>A0A6J7I676_9ZZZZ</name>
<dbReference type="CDD" id="cd17933">
    <property type="entry name" value="DEXSc_RecD-like"/>
    <property type="match status" value="1"/>
</dbReference>
<protein>
    <submittedName>
        <fullName evidence="5">Unannotated protein</fullName>
    </submittedName>
</protein>
<dbReference type="InterPro" id="IPR041451">
    <property type="entry name" value="RecD2_SH13"/>
</dbReference>
<dbReference type="GO" id="GO:0009338">
    <property type="term" value="C:exodeoxyribonuclease V complex"/>
    <property type="evidence" value="ECO:0007669"/>
    <property type="project" value="TreeGrafter"/>
</dbReference>
<dbReference type="GO" id="GO:0005524">
    <property type="term" value="F:ATP binding"/>
    <property type="evidence" value="ECO:0007669"/>
    <property type="project" value="UniProtKB-KW"/>
</dbReference>
<dbReference type="GO" id="GO:0003677">
    <property type="term" value="F:DNA binding"/>
    <property type="evidence" value="ECO:0007669"/>
    <property type="project" value="InterPro"/>
</dbReference>
<dbReference type="InterPro" id="IPR027417">
    <property type="entry name" value="P-loop_NTPase"/>
</dbReference>
<dbReference type="Gene3D" id="1.10.150.20">
    <property type="entry name" value="5' to 3' exonuclease, C-terminal subdomain"/>
    <property type="match status" value="1"/>
</dbReference>
<dbReference type="GO" id="GO:0043139">
    <property type="term" value="F:5'-3' DNA helicase activity"/>
    <property type="evidence" value="ECO:0007669"/>
    <property type="project" value="InterPro"/>
</dbReference>
<dbReference type="InterPro" id="IPR050534">
    <property type="entry name" value="Coronavir_polyprotein_1ab"/>
</dbReference>
<dbReference type="InterPro" id="IPR029493">
    <property type="entry name" value="RecD2-like_HHH"/>
</dbReference>
<dbReference type="PANTHER" id="PTHR43788">
    <property type="entry name" value="DNA2/NAM7 HELICASE FAMILY MEMBER"/>
    <property type="match status" value="1"/>
</dbReference>
<dbReference type="InterPro" id="IPR006345">
    <property type="entry name" value="RecD2"/>
</dbReference>
<evidence type="ECO:0000259" key="4">
    <source>
        <dbReference type="SMART" id="SM00382"/>
    </source>
</evidence>
<proteinExistence type="inferred from homology"/>
<dbReference type="Pfam" id="PF14490">
    <property type="entry name" value="HHH_RecD2"/>
    <property type="match status" value="1"/>
</dbReference>
<dbReference type="InterPro" id="IPR055446">
    <property type="entry name" value="RecD2_N_OB"/>
</dbReference>
<keyword evidence="1" id="KW-0547">Nucleotide-binding</keyword>
<dbReference type="EMBL" id="CAFBMK010000134">
    <property type="protein sequence ID" value="CAB4926184.1"/>
    <property type="molecule type" value="Genomic_DNA"/>
</dbReference>
<dbReference type="InterPro" id="IPR010994">
    <property type="entry name" value="RuvA_2-like"/>
</dbReference>
<reference evidence="5" key="1">
    <citation type="submission" date="2020-05" db="EMBL/GenBank/DDBJ databases">
        <authorList>
            <person name="Chiriac C."/>
            <person name="Salcher M."/>
            <person name="Ghai R."/>
            <person name="Kavagutti S V."/>
        </authorList>
    </citation>
    <scope>NUCLEOTIDE SEQUENCE</scope>
</reference>
<dbReference type="Gene3D" id="3.40.50.300">
    <property type="entry name" value="P-loop containing nucleotide triphosphate hydrolases"/>
    <property type="match status" value="2"/>
</dbReference>
<keyword evidence="2" id="KW-0067">ATP-binding</keyword>
<dbReference type="HAMAP" id="MF_01488">
    <property type="entry name" value="RecD2"/>
    <property type="match status" value="1"/>
</dbReference>
<dbReference type="Pfam" id="PF18335">
    <property type="entry name" value="SH3_13"/>
    <property type="match status" value="1"/>
</dbReference>
<dbReference type="Gene3D" id="2.30.30.940">
    <property type="match status" value="1"/>
</dbReference>
<dbReference type="Pfam" id="PF23139">
    <property type="entry name" value="OB_YrrC"/>
    <property type="match status" value="1"/>
</dbReference>
<dbReference type="AlphaFoldDB" id="A0A6J7I676"/>
<dbReference type="SUPFAM" id="SSF52540">
    <property type="entry name" value="P-loop containing nucleoside triphosphate hydrolases"/>
    <property type="match status" value="2"/>
</dbReference>
<dbReference type="GO" id="GO:0017116">
    <property type="term" value="F:single-stranded DNA helicase activity"/>
    <property type="evidence" value="ECO:0007669"/>
    <property type="project" value="TreeGrafter"/>
</dbReference>
<evidence type="ECO:0000256" key="1">
    <source>
        <dbReference type="ARBA" id="ARBA00022741"/>
    </source>
</evidence>
<gene>
    <name evidence="5" type="ORF">UFOPK3564_02118</name>
</gene>
<dbReference type="Gene3D" id="1.10.10.2220">
    <property type="match status" value="1"/>
</dbReference>
<dbReference type="GO" id="GO:0006310">
    <property type="term" value="P:DNA recombination"/>
    <property type="evidence" value="ECO:0007669"/>
    <property type="project" value="InterPro"/>
</dbReference>
<dbReference type="SUPFAM" id="SSF47781">
    <property type="entry name" value="RuvA domain 2-like"/>
    <property type="match status" value="1"/>
</dbReference>
<feature type="domain" description="AAA+ ATPase" evidence="4">
    <location>
        <begin position="373"/>
        <end position="521"/>
    </location>
</feature>
<evidence type="ECO:0000256" key="3">
    <source>
        <dbReference type="SAM" id="MobiDB-lite"/>
    </source>
</evidence>
<dbReference type="SMART" id="SM00382">
    <property type="entry name" value="AAA"/>
    <property type="match status" value="1"/>
</dbReference>
<organism evidence="5">
    <name type="scientific">freshwater metagenome</name>
    <dbReference type="NCBI Taxonomy" id="449393"/>
    <lineage>
        <taxon>unclassified sequences</taxon>
        <taxon>metagenomes</taxon>
        <taxon>ecological metagenomes</taxon>
    </lineage>
</organism>
<dbReference type="Pfam" id="PF13538">
    <property type="entry name" value="UvrD_C_2"/>
    <property type="match status" value="1"/>
</dbReference>
<evidence type="ECO:0000256" key="2">
    <source>
        <dbReference type="ARBA" id="ARBA00022840"/>
    </source>
</evidence>
<dbReference type="Pfam" id="PF14520">
    <property type="entry name" value="HHH_5"/>
    <property type="match status" value="1"/>
</dbReference>
<feature type="region of interest" description="Disordered" evidence="3">
    <location>
        <begin position="316"/>
        <end position="359"/>
    </location>
</feature>
<dbReference type="InterPro" id="IPR027785">
    <property type="entry name" value="UvrD-like_helicase_C"/>
</dbReference>
<sequence length="759" mass="80969">MPGGPDELTLELEVVNVRYRSDDGQFAVLDAVPSGEDAVPGGHEVVVGPVGHLDEGDVVRATGRRTQHPKHGERFQVRALLSVEPGDDEAVSRVLQRVPGVGPRAAEALIERFGDELLPRLEENPRDVLRRVKGLSGEKLAEAVEAWRAEAGPRAVRLLLERHGLDAATIGRVIRALGDEPDVGLLRSDPYRLTSRSGIGFPTADAIAIALGEDPGSEERRRAAIVHALARAEDDGHCHLPHDEAVSRTTRLLAGRDVPWSAVDALVPGVAAALQGLIADHAVVDRDGRVATLELDEAEALLAEIVARMTTDVPTLDVEVDDDPPTEPAPAERLGTGSVPVAPGGPVAEAQRRASADPLPSPEQWEAVRLACAHRLSILTGGPGTGKTQTMRALVRVLKDAGRSVLLCAPTGKAARRLSDATGAQATTIHRLLGFVPGDGFQHDEDDPIPDGGMLVVDEASMLPLDLAVALLRAVGPKTHVLLVGDVDQLAPVGPGRVLQDLLESEVVPAVRLTRIFRQAERSLIVRSAHAMNHGQPPITQPGPDDVRDFFFIDRADALTAADEIVSLATARLPTHYAVSAVGGVQVLAPQRRGACGVEALNARMREILNPGGRQAKGSALREGDRVMQTRNDHESEVMNGELGMLVRVDGDDALLQMDDGRTIRLPVVRLDTWELAYACTVHKAQGSSIPVAVVPVLTEHRHMLTRNLLYTAVTRAEKACVMVGDRAAVRQALGRVDGATRYTALPARIRDALGDATA</sequence>
<dbReference type="CDD" id="cd18809">
    <property type="entry name" value="SF1_C_RecD"/>
    <property type="match status" value="1"/>
</dbReference>
<evidence type="ECO:0000313" key="5">
    <source>
        <dbReference type="EMBL" id="CAB4926184.1"/>
    </source>
</evidence>
<dbReference type="PANTHER" id="PTHR43788:SF6">
    <property type="entry name" value="DNA HELICASE B"/>
    <property type="match status" value="1"/>
</dbReference>
<dbReference type="InterPro" id="IPR003593">
    <property type="entry name" value="AAA+_ATPase"/>
</dbReference>
<dbReference type="Pfam" id="PF13604">
    <property type="entry name" value="AAA_30"/>
    <property type="match status" value="1"/>
</dbReference>